<gene>
    <name evidence="1" type="ORF">Goshw_010643</name>
</gene>
<reference evidence="1 2" key="1">
    <citation type="journal article" date="2019" name="Genome Biol. Evol.">
        <title>Insights into the evolution of the New World diploid cottons (Gossypium, subgenus Houzingenia) based on genome sequencing.</title>
        <authorList>
            <person name="Grover C.E."/>
            <person name="Arick M.A. 2nd"/>
            <person name="Thrash A."/>
            <person name="Conover J.L."/>
            <person name="Sanders W.S."/>
            <person name="Peterson D.G."/>
            <person name="Frelichowski J.E."/>
            <person name="Scheffler J.A."/>
            <person name="Scheffler B.E."/>
            <person name="Wendel J.F."/>
        </authorList>
    </citation>
    <scope>NUCLEOTIDE SEQUENCE [LARGE SCALE GENOMIC DNA]</scope>
    <source>
        <strain evidence="1">1</strain>
        <tissue evidence="1">Leaf</tissue>
    </source>
</reference>
<dbReference type="AlphaFoldDB" id="A0A7J9N1Y0"/>
<name>A0A7J9N1Y0_GOSSC</name>
<keyword evidence="2" id="KW-1185">Reference proteome</keyword>
<proteinExistence type="predicted"/>
<comment type="caution">
    <text evidence="1">The sequence shown here is derived from an EMBL/GenBank/DDBJ whole genome shotgun (WGS) entry which is preliminary data.</text>
</comment>
<accession>A0A7J9N1Y0</accession>
<dbReference type="EMBL" id="JABFAF010267814">
    <property type="protein sequence ID" value="MBA0877311.1"/>
    <property type="molecule type" value="Genomic_DNA"/>
</dbReference>
<evidence type="ECO:0000313" key="1">
    <source>
        <dbReference type="EMBL" id="MBA0877311.1"/>
    </source>
</evidence>
<evidence type="ECO:0000313" key="2">
    <source>
        <dbReference type="Proteomes" id="UP000593576"/>
    </source>
</evidence>
<sequence length="17" mass="1994">MTRNNILRLKLPGLLKN</sequence>
<dbReference type="Proteomes" id="UP000593576">
    <property type="component" value="Unassembled WGS sequence"/>
</dbReference>
<organism evidence="1 2">
    <name type="scientific">Gossypium schwendimanii</name>
    <name type="common">Cotton</name>
    <dbReference type="NCBI Taxonomy" id="34291"/>
    <lineage>
        <taxon>Eukaryota</taxon>
        <taxon>Viridiplantae</taxon>
        <taxon>Streptophyta</taxon>
        <taxon>Embryophyta</taxon>
        <taxon>Tracheophyta</taxon>
        <taxon>Spermatophyta</taxon>
        <taxon>Magnoliopsida</taxon>
        <taxon>eudicotyledons</taxon>
        <taxon>Gunneridae</taxon>
        <taxon>Pentapetalae</taxon>
        <taxon>rosids</taxon>
        <taxon>malvids</taxon>
        <taxon>Malvales</taxon>
        <taxon>Malvaceae</taxon>
        <taxon>Malvoideae</taxon>
        <taxon>Gossypium</taxon>
    </lineage>
</organism>
<protein>
    <submittedName>
        <fullName evidence="1">Uncharacterized protein</fullName>
    </submittedName>
</protein>